<feature type="transmembrane region" description="Helical" evidence="5">
    <location>
        <begin position="343"/>
        <end position="371"/>
    </location>
</feature>
<dbReference type="RefSeq" id="WP_092662325.1">
    <property type="nucleotide sequence ID" value="NZ_FOCX01000018.1"/>
</dbReference>
<evidence type="ECO:0000313" key="6">
    <source>
        <dbReference type="EMBL" id="SEO75963.1"/>
    </source>
</evidence>
<dbReference type="GO" id="GO:0016020">
    <property type="term" value="C:membrane"/>
    <property type="evidence" value="ECO:0007669"/>
    <property type="project" value="UniProtKB-SubCell"/>
</dbReference>
<dbReference type="Proteomes" id="UP000198775">
    <property type="component" value="Unassembled WGS sequence"/>
</dbReference>
<dbReference type="CDD" id="cd00400">
    <property type="entry name" value="Voltage_gated_ClC"/>
    <property type="match status" value="1"/>
</dbReference>
<evidence type="ECO:0000256" key="1">
    <source>
        <dbReference type="ARBA" id="ARBA00004141"/>
    </source>
</evidence>
<feature type="transmembrane region" description="Helical" evidence="5">
    <location>
        <begin position="238"/>
        <end position="258"/>
    </location>
</feature>
<dbReference type="GO" id="GO:0015108">
    <property type="term" value="F:chloride transmembrane transporter activity"/>
    <property type="evidence" value="ECO:0007669"/>
    <property type="project" value="InterPro"/>
</dbReference>
<dbReference type="InterPro" id="IPR001807">
    <property type="entry name" value="ClC"/>
</dbReference>
<dbReference type="PANTHER" id="PTHR43427:SF12">
    <property type="entry name" value="CHLORIDE TRANSPORTER"/>
    <property type="match status" value="1"/>
</dbReference>
<dbReference type="InterPro" id="IPR050368">
    <property type="entry name" value="ClC-type_chloride_channel"/>
</dbReference>
<keyword evidence="7" id="KW-1185">Reference proteome</keyword>
<dbReference type="SUPFAM" id="SSF81340">
    <property type="entry name" value="Clc chloride channel"/>
    <property type="match status" value="1"/>
</dbReference>
<feature type="transmembrane region" description="Helical" evidence="5">
    <location>
        <begin position="69"/>
        <end position="89"/>
    </location>
</feature>
<proteinExistence type="predicted"/>
<feature type="transmembrane region" description="Helical" evidence="5">
    <location>
        <begin position="24"/>
        <end position="49"/>
    </location>
</feature>
<dbReference type="EMBL" id="FOCX01000018">
    <property type="protein sequence ID" value="SEO75963.1"/>
    <property type="molecule type" value="Genomic_DNA"/>
</dbReference>
<dbReference type="AlphaFoldDB" id="A0A1H8SCQ1"/>
<evidence type="ECO:0000256" key="4">
    <source>
        <dbReference type="ARBA" id="ARBA00023136"/>
    </source>
</evidence>
<evidence type="ECO:0000256" key="3">
    <source>
        <dbReference type="ARBA" id="ARBA00022989"/>
    </source>
</evidence>
<name>A0A1H8SCQ1_9EURY</name>
<keyword evidence="2 5" id="KW-0812">Transmembrane</keyword>
<dbReference type="PANTHER" id="PTHR43427">
    <property type="entry name" value="CHLORIDE CHANNEL PROTEIN CLC-E"/>
    <property type="match status" value="1"/>
</dbReference>
<evidence type="ECO:0000256" key="5">
    <source>
        <dbReference type="SAM" id="Phobius"/>
    </source>
</evidence>
<comment type="subcellular location">
    <subcellularLocation>
        <location evidence="1">Membrane</location>
        <topology evidence="1">Multi-pass membrane protein</topology>
    </subcellularLocation>
</comment>
<feature type="transmembrane region" description="Helical" evidence="5">
    <location>
        <begin position="383"/>
        <end position="412"/>
    </location>
</feature>
<feature type="transmembrane region" description="Helical" evidence="5">
    <location>
        <begin position="279"/>
        <end position="296"/>
    </location>
</feature>
<dbReference type="OrthoDB" id="350518at2157"/>
<evidence type="ECO:0000256" key="2">
    <source>
        <dbReference type="ARBA" id="ARBA00022692"/>
    </source>
</evidence>
<dbReference type="InterPro" id="IPR014743">
    <property type="entry name" value="Cl-channel_core"/>
</dbReference>
<reference evidence="7" key="1">
    <citation type="submission" date="2016-10" db="EMBL/GenBank/DDBJ databases">
        <authorList>
            <person name="Varghese N."/>
            <person name="Submissions S."/>
        </authorList>
    </citation>
    <scope>NUCLEOTIDE SEQUENCE [LARGE SCALE GENOMIC DNA]</scope>
    <source>
        <strain evidence="7">IBRC-M 10043</strain>
    </source>
</reference>
<organism evidence="6 7">
    <name type="scientific">Halorientalis persicus</name>
    <dbReference type="NCBI Taxonomy" id="1367881"/>
    <lineage>
        <taxon>Archaea</taxon>
        <taxon>Methanobacteriati</taxon>
        <taxon>Methanobacteriota</taxon>
        <taxon>Stenosarchaea group</taxon>
        <taxon>Halobacteria</taxon>
        <taxon>Halobacteriales</taxon>
        <taxon>Haloarculaceae</taxon>
        <taxon>Halorientalis</taxon>
    </lineage>
</organism>
<dbReference type="Pfam" id="PF00654">
    <property type="entry name" value="Voltage_CLC"/>
    <property type="match status" value="1"/>
</dbReference>
<evidence type="ECO:0000313" key="7">
    <source>
        <dbReference type="Proteomes" id="UP000198775"/>
    </source>
</evidence>
<feature type="transmembrane region" description="Helical" evidence="5">
    <location>
        <begin position="302"/>
        <end position="331"/>
    </location>
</feature>
<keyword evidence="3 5" id="KW-1133">Transmembrane helix</keyword>
<keyword evidence="4 5" id="KW-0472">Membrane</keyword>
<dbReference type="Gene3D" id="1.10.3080.10">
    <property type="entry name" value="Clc chloride channel"/>
    <property type="match status" value="1"/>
</dbReference>
<accession>A0A1H8SCQ1</accession>
<feature type="transmembrane region" description="Helical" evidence="5">
    <location>
        <begin position="197"/>
        <end position="218"/>
    </location>
</feature>
<protein>
    <submittedName>
        <fullName evidence="6">H+/Cl-antiporter ClcA</fullName>
    </submittedName>
</protein>
<sequence length="424" mass="44067">MVGIPRDGYQGRTISLAVRNLSRVVLLAVCLATVIGLMTGAFLRILYWITSLLWKTIPEAITVLPNHPVYTILICTVGGITLGLGRIHFGDYPGGVEELLAEIRGGGTVDHDEISKGAINSLVSLSFGASLGPELALMAIGGGMSSHALARLKHARRTAWTGTIAGTSTSFQDLCFPATGGLNRPVKNGDVPLVPRWWKWLPGLAAIALGLTTLKVAAGNGLHFGYAVPEFRSTNPTWRLIAAALFGALGGFVSMMYLRFRHLLQAHQGEENHLIRSTVGGLALGFAGAVAPRLLFSGQEAIGTLFAGLPLTAEVLLVAGVAKIMLVSVMLETGWKGGPIFPLLAGGAAIGAALAHIVPGIGSVVGLTAMMAGVPAGELSRPLLIAGTVALFYSSSLFIVAGIGAVAGTLVVRTAQNRGSPRHL</sequence>
<gene>
    <name evidence="6" type="ORF">SAMN05216388_101864</name>
</gene>